<protein>
    <submittedName>
        <fullName evidence="1">Uncharacterized protein</fullName>
    </submittedName>
</protein>
<evidence type="ECO:0000313" key="2">
    <source>
        <dbReference type="Proteomes" id="UP000658514"/>
    </source>
</evidence>
<dbReference type="EMBL" id="JACJQH010000016">
    <property type="protein sequence ID" value="MBD2196203.1"/>
    <property type="molecule type" value="Genomic_DNA"/>
</dbReference>
<name>A0ABR8A8L7_9CYAN</name>
<proteinExistence type="predicted"/>
<reference evidence="1 2" key="1">
    <citation type="journal article" date="2020" name="ISME J.">
        <title>Comparative genomics reveals insights into cyanobacterial evolution and habitat adaptation.</title>
        <authorList>
            <person name="Chen M.Y."/>
            <person name="Teng W.K."/>
            <person name="Zhao L."/>
            <person name="Hu C.X."/>
            <person name="Zhou Y.K."/>
            <person name="Han B.P."/>
            <person name="Song L.R."/>
            <person name="Shu W.S."/>
        </authorList>
    </citation>
    <scope>NUCLEOTIDE SEQUENCE [LARGE SCALE GENOMIC DNA]</scope>
    <source>
        <strain evidence="1 2">FACHB-288</strain>
    </source>
</reference>
<dbReference type="Proteomes" id="UP000658514">
    <property type="component" value="Unassembled WGS sequence"/>
</dbReference>
<gene>
    <name evidence="1" type="ORF">H6G24_11955</name>
</gene>
<dbReference type="RefSeq" id="WP_190541217.1">
    <property type="nucleotide sequence ID" value="NZ_CAWPNO010000047.1"/>
</dbReference>
<organism evidence="1 2">
    <name type="scientific">Calothrix parietina FACHB-288</name>
    <dbReference type="NCBI Taxonomy" id="2692896"/>
    <lineage>
        <taxon>Bacteria</taxon>
        <taxon>Bacillati</taxon>
        <taxon>Cyanobacteriota</taxon>
        <taxon>Cyanophyceae</taxon>
        <taxon>Nostocales</taxon>
        <taxon>Calotrichaceae</taxon>
        <taxon>Calothrix</taxon>
    </lineage>
</organism>
<comment type="caution">
    <text evidence="1">The sequence shown here is derived from an EMBL/GenBank/DDBJ whole genome shotgun (WGS) entry which is preliminary data.</text>
</comment>
<accession>A0ABR8A8L7</accession>
<evidence type="ECO:0000313" key="1">
    <source>
        <dbReference type="EMBL" id="MBD2196203.1"/>
    </source>
</evidence>
<keyword evidence="2" id="KW-1185">Reference proteome</keyword>
<sequence length="51" mass="5954">MKRLVYFNLPHDYLIQQLAKYPALKIITPTSQAARAFRSDRSNSYFYSATP</sequence>